<dbReference type="InterPro" id="IPR018062">
    <property type="entry name" value="HTH_AraC-typ_CS"/>
</dbReference>
<dbReference type="SMART" id="SM00342">
    <property type="entry name" value="HTH_ARAC"/>
    <property type="match status" value="1"/>
</dbReference>
<dbReference type="AlphaFoldDB" id="A0A2R5EUG0"/>
<dbReference type="GO" id="GO:0003700">
    <property type="term" value="F:DNA-binding transcription factor activity"/>
    <property type="evidence" value="ECO:0007669"/>
    <property type="project" value="InterPro"/>
</dbReference>
<comment type="caution">
    <text evidence="5">The sequence shown here is derived from an EMBL/GenBank/DDBJ whole genome shotgun (WGS) entry which is preliminary data.</text>
</comment>
<dbReference type="PROSITE" id="PS01124">
    <property type="entry name" value="HTH_ARAC_FAMILY_2"/>
    <property type="match status" value="1"/>
</dbReference>
<dbReference type="SUPFAM" id="SSF46689">
    <property type="entry name" value="Homeodomain-like"/>
    <property type="match status" value="2"/>
</dbReference>
<dbReference type="InterPro" id="IPR009057">
    <property type="entry name" value="Homeodomain-like_sf"/>
</dbReference>
<dbReference type="InterPro" id="IPR037923">
    <property type="entry name" value="HTH-like"/>
</dbReference>
<organism evidence="5 6">
    <name type="scientific">Paenibacillus agaridevorans</name>
    <dbReference type="NCBI Taxonomy" id="171404"/>
    <lineage>
        <taxon>Bacteria</taxon>
        <taxon>Bacillati</taxon>
        <taxon>Bacillota</taxon>
        <taxon>Bacilli</taxon>
        <taxon>Bacillales</taxon>
        <taxon>Paenibacillaceae</taxon>
        <taxon>Paenibacillus</taxon>
    </lineage>
</organism>
<dbReference type="PROSITE" id="PS00041">
    <property type="entry name" value="HTH_ARAC_FAMILY_1"/>
    <property type="match status" value="1"/>
</dbReference>
<name>A0A2R5EUG0_9BACL</name>
<keyword evidence="1" id="KW-0805">Transcription regulation</keyword>
<proteinExistence type="predicted"/>
<dbReference type="InterPro" id="IPR013096">
    <property type="entry name" value="Cupin_2"/>
</dbReference>
<dbReference type="InterPro" id="IPR014710">
    <property type="entry name" value="RmlC-like_jellyroll"/>
</dbReference>
<dbReference type="EMBL" id="BDQX01000315">
    <property type="protein sequence ID" value="GBG10326.1"/>
    <property type="molecule type" value="Genomic_DNA"/>
</dbReference>
<gene>
    <name evidence="5" type="ORF">PAT3040_05055</name>
</gene>
<evidence type="ECO:0000256" key="2">
    <source>
        <dbReference type="ARBA" id="ARBA00023125"/>
    </source>
</evidence>
<dbReference type="PANTHER" id="PTHR43280">
    <property type="entry name" value="ARAC-FAMILY TRANSCRIPTIONAL REGULATOR"/>
    <property type="match status" value="1"/>
</dbReference>
<dbReference type="Pfam" id="PF07883">
    <property type="entry name" value="Cupin_2"/>
    <property type="match status" value="1"/>
</dbReference>
<evidence type="ECO:0000313" key="6">
    <source>
        <dbReference type="Proteomes" id="UP000245202"/>
    </source>
</evidence>
<feature type="domain" description="HTH araC/xylS-type" evidence="4">
    <location>
        <begin position="167"/>
        <end position="265"/>
    </location>
</feature>
<evidence type="ECO:0000256" key="1">
    <source>
        <dbReference type="ARBA" id="ARBA00023015"/>
    </source>
</evidence>
<evidence type="ECO:0000313" key="5">
    <source>
        <dbReference type="EMBL" id="GBG10326.1"/>
    </source>
</evidence>
<dbReference type="SUPFAM" id="SSF51215">
    <property type="entry name" value="Regulatory protein AraC"/>
    <property type="match status" value="1"/>
</dbReference>
<keyword evidence="2" id="KW-0238">DNA-binding</keyword>
<sequence length="268" mass="31193">MVDHYLVLPHWHEHLELIKIVKGTVQVKVDDQTYIGEEGDVFFFNSCQIHSVSVLNNDIESRIHGMIFDRILLYRAMANQETEQWISSLLGHRTIRNQYTPAHELWPKLNEGFNTVIEENTTKSIGYELIIISEIYSLIMSILRIYASEISSDVNPSRYIERYSKLKPALDYIEENYANKISLEEISSQSNMSPYHFTREFKKLFGMTPMQMVTDVRLHRAKRLLLDLNTSITEVSSLAGFYDVGHFSKVFKQKNGCSPLQFRKGFNQ</sequence>
<dbReference type="InterPro" id="IPR018060">
    <property type="entry name" value="HTH_AraC"/>
</dbReference>
<keyword evidence="6" id="KW-1185">Reference proteome</keyword>
<evidence type="ECO:0000259" key="4">
    <source>
        <dbReference type="PROSITE" id="PS01124"/>
    </source>
</evidence>
<dbReference type="Gene3D" id="2.60.120.10">
    <property type="entry name" value="Jelly Rolls"/>
    <property type="match status" value="1"/>
</dbReference>
<dbReference type="Gene3D" id="1.10.10.60">
    <property type="entry name" value="Homeodomain-like"/>
    <property type="match status" value="2"/>
</dbReference>
<evidence type="ECO:0000256" key="3">
    <source>
        <dbReference type="ARBA" id="ARBA00023163"/>
    </source>
</evidence>
<dbReference type="Pfam" id="PF12833">
    <property type="entry name" value="HTH_18"/>
    <property type="match status" value="1"/>
</dbReference>
<keyword evidence="3" id="KW-0804">Transcription</keyword>
<accession>A0A2R5EUG0</accession>
<dbReference type="PANTHER" id="PTHR43280:SF28">
    <property type="entry name" value="HTH-TYPE TRANSCRIPTIONAL ACTIVATOR RHAS"/>
    <property type="match status" value="1"/>
</dbReference>
<protein>
    <submittedName>
        <fullName evidence="5">AraC family transcriptional regulator</fullName>
    </submittedName>
</protein>
<dbReference type="Proteomes" id="UP000245202">
    <property type="component" value="Unassembled WGS sequence"/>
</dbReference>
<dbReference type="GO" id="GO:0043565">
    <property type="term" value="F:sequence-specific DNA binding"/>
    <property type="evidence" value="ECO:0007669"/>
    <property type="project" value="InterPro"/>
</dbReference>
<reference evidence="5 6" key="1">
    <citation type="submission" date="2017-08" db="EMBL/GenBank/DDBJ databases">
        <title>Substantial Increase in Enzyme Production by Combined Drug-Resistance Mutations in Paenibacillus agaridevorans.</title>
        <authorList>
            <person name="Tanaka Y."/>
            <person name="Funane K."/>
            <person name="Hosaka T."/>
            <person name="Shiwa Y."/>
            <person name="Fujita N."/>
            <person name="Miyazaki T."/>
            <person name="Yoshikawa H."/>
            <person name="Murakami K."/>
            <person name="Kasahara K."/>
            <person name="Inaoka T."/>
            <person name="Hiraga Y."/>
            <person name="Ochi K."/>
        </authorList>
    </citation>
    <scope>NUCLEOTIDE SEQUENCE [LARGE SCALE GENOMIC DNA]</scope>
    <source>
        <strain evidence="5 6">T-3040</strain>
    </source>
</reference>